<dbReference type="InterPro" id="IPR001478">
    <property type="entry name" value="PDZ"/>
</dbReference>
<dbReference type="Pfam" id="PF00595">
    <property type="entry name" value="PDZ"/>
    <property type="match status" value="1"/>
</dbReference>
<dbReference type="EMBL" id="NIRI02000042">
    <property type="protein sequence ID" value="KAG5450324.1"/>
    <property type="molecule type" value="Genomic_DNA"/>
</dbReference>
<dbReference type="OrthoDB" id="6280358at2759"/>
<gene>
    <name evidence="1" type="ORF">CSKR_110187</name>
</gene>
<keyword evidence="2" id="KW-1185">Reference proteome</keyword>
<evidence type="ECO:0000313" key="2">
    <source>
        <dbReference type="Proteomes" id="UP000286415"/>
    </source>
</evidence>
<dbReference type="InterPro" id="IPR051342">
    <property type="entry name" value="PDZ_scaffold"/>
</dbReference>
<dbReference type="PANTHER" id="PTHR19964">
    <property type="entry name" value="MULTIPLE PDZ DOMAIN PROTEIN"/>
    <property type="match status" value="1"/>
</dbReference>
<name>A0A419PLE7_CLOSI</name>
<reference evidence="1 2" key="1">
    <citation type="journal article" date="2018" name="Biotechnol. Adv.">
        <title>Improved genomic resources and new bioinformatic workflow for the carcinogenic parasite Clonorchis sinensis: Biotechnological implications.</title>
        <authorList>
            <person name="Wang D."/>
            <person name="Korhonen P.K."/>
            <person name="Gasser R.B."/>
            <person name="Young N.D."/>
        </authorList>
    </citation>
    <scope>NUCLEOTIDE SEQUENCE [LARGE SCALE GENOMIC DNA]</scope>
    <source>
        <strain evidence="1">Cs-k2</strain>
    </source>
</reference>
<accession>A0A419PLE7</accession>
<dbReference type="PANTHER" id="PTHR19964:SF92">
    <property type="entry name" value="PATJ HOMOLOG"/>
    <property type="match status" value="1"/>
</dbReference>
<dbReference type="InterPro" id="IPR036034">
    <property type="entry name" value="PDZ_sf"/>
</dbReference>
<evidence type="ECO:0000313" key="1">
    <source>
        <dbReference type="EMBL" id="KAG5450324.1"/>
    </source>
</evidence>
<dbReference type="PROSITE" id="PS50106">
    <property type="entry name" value="PDZ"/>
    <property type="match status" value="1"/>
</dbReference>
<dbReference type="Proteomes" id="UP000286415">
    <property type="component" value="Unassembled WGS sequence"/>
</dbReference>
<sequence length="218" mass="23967">MRNVWQPLIGPDCDVIVLHTEKPKSASSLGIRVEGLDWVRKRGNFPVANGELTEPVSAESRHLVQSIVPGGLLGSLNIIHPGDELLQANGRRLRGMSRTCTVRCLRNLPSHIELVLSRARQPTRVFVPEELALLEAHCEEPPLGVMASEVNPVDTTYSDVHLPANSTTVLHNVTSPLVRLRAAFPNCFHGLPQIHKTELSLTPFVCELNGAGNLDRQH</sequence>
<dbReference type="SMART" id="SM00228">
    <property type="entry name" value="PDZ"/>
    <property type="match status" value="1"/>
</dbReference>
<proteinExistence type="predicted"/>
<organism evidence="1 2">
    <name type="scientific">Clonorchis sinensis</name>
    <name type="common">Chinese liver fluke</name>
    <dbReference type="NCBI Taxonomy" id="79923"/>
    <lineage>
        <taxon>Eukaryota</taxon>
        <taxon>Metazoa</taxon>
        <taxon>Spiralia</taxon>
        <taxon>Lophotrochozoa</taxon>
        <taxon>Platyhelminthes</taxon>
        <taxon>Trematoda</taxon>
        <taxon>Digenea</taxon>
        <taxon>Opisthorchiida</taxon>
        <taxon>Opisthorchiata</taxon>
        <taxon>Opisthorchiidae</taxon>
        <taxon>Clonorchis</taxon>
    </lineage>
</organism>
<protein>
    <submittedName>
        <fullName evidence="1">Patj</fullName>
    </submittedName>
</protein>
<dbReference type="InParanoid" id="A0A419PLE7"/>
<dbReference type="STRING" id="79923.A0A419PLE7"/>
<reference evidence="1 2" key="2">
    <citation type="journal article" date="2021" name="Genomics">
        <title>High-quality reference genome for Clonorchis sinensis.</title>
        <authorList>
            <person name="Young N.D."/>
            <person name="Stroehlein A.J."/>
            <person name="Kinkar L."/>
            <person name="Wang T."/>
            <person name="Sohn W.M."/>
            <person name="Chang B.C.H."/>
            <person name="Kaur P."/>
            <person name="Weisz D."/>
            <person name="Dudchenko O."/>
            <person name="Aiden E.L."/>
            <person name="Korhonen P.K."/>
            <person name="Gasser R.B."/>
        </authorList>
    </citation>
    <scope>NUCLEOTIDE SEQUENCE [LARGE SCALE GENOMIC DNA]</scope>
    <source>
        <strain evidence="1">Cs-k2</strain>
    </source>
</reference>
<dbReference type="Gene3D" id="2.30.42.10">
    <property type="match status" value="1"/>
</dbReference>
<comment type="caution">
    <text evidence="1">The sequence shown here is derived from an EMBL/GenBank/DDBJ whole genome shotgun (WGS) entry which is preliminary data.</text>
</comment>
<dbReference type="SUPFAM" id="SSF50156">
    <property type="entry name" value="PDZ domain-like"/>
    <property type="match status" value="1"/>
</dbReference>
<dbReference type="AlphaFoldDB" id="A0A419PLE7"/>